<dbReference type="Proteomes" id="UP000030765">
    <property type="component" value="Unassembled WGS sequence"/>
</dbReference>
<dbReference type="OrthoDB" id="10465606at2759"/>
<feature type="region of interest" description="Disordered" evidence="1">
    <location>
        <begin position="122"/>
        <end position="183"/>
    </location>
</feature>
<accession>A0A084VBG7</accession>
<feature type="compositionally biased region" description="Acidic residues" evidence="1">
    <location>
        <begin position="132"/>
        <end position="155"/>
    </location>
</feature>
<evidence type="ECO:0000256" key="1">
    <source>
        <dbReference type="SAM" id="MobiDB-lite"/>
    </source>
</evidence>
<dbReference type="EnsemblMetazoa" id="ASIC001584-RA">
    <property type="protein sequence ID" value="ASIC001584-PA"/>
    <property type="gene ID" value="ASIC001584"/>
</dbReference>
<reference evidence="2 4" key="1">
    <citation type="journal article" date="2014" name="BMC Genomics">
        <title>Genome sequence of Anopheles sinensis provides insight into genetics basis of mosquito competence for malaria parasites.</title>
        <authorList>
            <person name="Zhou D."/>
            <person name="Zhang D."/>
            <person name="Ding G."/>
            <person name="Shi L."/>
            <person name="Hou Q."/>
            <person name="Ye Y."/>
            <person name="Xu Y."/>
            <person name="Zhou H."/>
            <person name="Xiong C."/>
            <person name="Li S."/>
            <person name="Yu J."/>
            <person name="Hong S."/>
            <person name="Yu X."/>
            <person name="Zou P."/>
            <person name="Chen C."/>
            <person name="Chang X."/>
            <person name="Wang W."/>
            <person name="Lv Y."/>
            <person name="Sun Y."/>
            <person name="Ma L."/>
            <person name="Shen B."/>
            <person name="Zhu C."/>
        </authorList>
    </citation>
    <scope>NUCLEOTIDE SEQUENCE [LARGE SCALE GENOMIC DNA]</scope>
</reference>
<sequence length="183" mass="20305">MFNALKDQALEIDSKIGRLRKHCTTFATGYVEEDASKQDSVREKLTAAGNELRDTITDCDRLVEQTHALFTLLTEADKVADEIYDSVIKLYLEQGVKVPPIDLDTIAVGFPIDLLPLPEPSSVVNRSAGSDSENEAAEEEEHSTDDSEILAEDFEAEVHISRLPGEDSLAPETPMIKSRKRLF</sequence>
<gene>
    <name evidence="2" type="ORF">ZHAS_00001584</name>
</gene>
<proteinExistence type="predicted"/>
<reference evidence="3" key="2">
    <citation type="submission" date="2020-05" db="UniProtKB">
        <authorList>
            <consortium name="EnsemblMetazoa"/>
        </authorList>
    </citation>
    <scope>IDENTIFICATION</scope>
</reference>
<keyword evidence="4" id="KW-1185">Reference proteome</keyword>
<dbReference type="VEuPathDB" id="VectorBase:ASIC001584"/>
<evidence type="ECO:0000313" key="4">
    <source>
        <dbReference type="Proteomes" id="UP000030765"/>
    </source>
</evidence>
<dbReference type="EMBL" id="KE524386">
    <property type="protein sequence ID" value="KFB35311.1"/>
    <property type="molecule type" value="Genomic_DNA"/>
</dbReference>
<dbReference type="AlphaFoldDB" id="A0A084VBG7"/>
<dbReference type="OMA" id="PETPMIK"/>
<evidence type="ECO:0000313" key="3">
    <source>
        <dbReference type="EnsemblMetazoa" id="ASIC001584-PA"/>
    </source>
</evidence>
<evidence type="ECO:0000313" key="2">
    <source>
        <dbReference type="EMBL" id="KFB35311.1"/>
    </source>
</evidence>
<name>A0A084VBG7_ANOSI</name>
<dbReference type="EMBL" id="ATLV01006809">
    <property type="status" value="NOT_ANNOTATED_CDS"/>
    <property type="molecule type" value="Genomic_DNA"/>
</dbReference>
<organism evidence="2">
    <name type="scientific">Anopheles sinensis</name>
    <name type="common">Mosquito</name>
    <dbReference type="NCBI Taxonomy" id="74873"/>
    <lineage>
        <taxon>Eukaryota</taxon>
        <taxon>Metazoa</taxon>
        <taxon>Ecdysozoa</taxon>
        <taxon>Arthropoda</taxon>
        <taxon>Hexapoda</taxon>
        <taxon>Insecta</taxon>
        <taxon>Pterygota</taxon>
        <taxon>Neoptera</taxon>
        <taxon>Endopterygota</taxon>
        <taxon>Diptera</taxon>
        <taxon>Nematocera</taxon>
        <taxon>Culicoidea</taxon>
        <taxon>Culicidae</taxon>
        <taxon>Anophelinae</taxon>
        <taxon>Anopheles</taxon>
    </lineage>
</organism>
<protein>
    <submittedName>
        <fullName evidence="2">AGAP013213-PA-like protein</fullName>
    </submittedName>
</protein>